<evidence type="ECO:0000313" key="4">
    <source>
        <dbReference type="EMBL" id="MDQ0203996.1"/>
    </source>
</evidence>
<gene>
    <name evidence="4" type="ORF">J2S01_001716</name>
</gene>
<keyword evidence="5" id="KW-1185">Reference proteome</keyword>
<dbReference type="NCBIfam" id="TIGR00257">
    <property type="entry name" value="IMPACT_YIGZ"/>
    <property type="match status" value="1"/>
</dbReference>
<dbReference type="InterPro" id="IPR020568">
    <property type="entry name" value="Ribosomal_Su5_D2-typ_SF"/>
</dbReference>
<dbReference type="SUPFAM" id="SSF54211">
    <property type="entry name" value="Ribosomal protein S5 domain 2-like"/>
    <property type="match status" value="1"/>
</dbReference>
<evidence type="ECO:0000259" key="2">
    <source>
        <dbReference type="Pfam" id="PF01205"/>
    </source>
</evidence>
<dbReference type="InterPro" id="IPR035647">
    <property type="entry name" value="EFG_III/V"/>
</dbReference>
<evidence type="ECO:0000313" key="5">
    <source>
        <dbReference type="Proteomes" id="UP001239167"/>
    </source>
</evidence>
<comment type="caution">
    <text evidence="4">The sequence shown here is derived from an EMBL/GenBank/DDBJ whole genome shotgun (WGS) entry which is preliminary data.</text>
</comment>
<name>A0ABT9Y8F8_9FIRM</name>
<dbReference type="InterPro" id="IPR001498">
    <property type="entry name" value="Impact_N"/>
</dbReference>
<dbReference type="InterPro" id="IPR020569">
    <property type="entry name" value="UPF0029_Impact_CS"/>
</dbReference>
<dbReference type="PANTHER" id="PTHR16301">
    <property type="entry name" value="IMPACT-RELATED"/>
    <property type="match status" value="1"/>
</dbReference>
<dbReference type="Gene3D" id="3.30.230.30">
    <property type="entry name" value="Impact, N-terminal domain"/>
    <property type="match status" value="1"/>
</dbReference>
<feature type="domain" description="Impact N-terminal" evidence="2">
    <location>
        <begin position="33"/>
        <end position="136"/>
    </location>
</feature>
<dbReference type="InterPro" id="IPR036956">
    <property type="entry name" value="Impact_N_sf"/>
</dbReference>
<evidence type="ECO:0000256" key="1">
    <source>
        <dbReference type="ARBA" id="ARBA00007665"/>
    </source>
</evidence>
<dbReference type="PROSITE" id="PS00910">
    <property type="entry name" value="UPF0029"/>
    <property type="match status" value="1"/>
</dbReference>
<dbReference type="InterPro" id="IPR015796">
    <property type="entry name" value="Impact_YigZ-like"/>
</dbReference>
<dbReference type="InterPro" id="IPR015269">
    <property type="entry name" value="UPF0029_Impact_C"/>
</dbReference>
<comment type="similarity">
    <text evidence="1">Belongs to the IMPACT family.</text>
</comment>
<dbReference type="Pfam" id="PF01205">
    <property type="entry name" value="Impact_N"/>
    <property type="match status" value="1"/>
</dbReference>
<organism evidence="4 5">
    <name type="scientific">Pectinatus haikarae</name>
    <dbReference type="NCBI Taxonomy" id="349096"/>
    <lineage>
        <taxon>Bacteria</taxon>
        <taxon>Bacillati</taxon>
        <taxon>Bacillota</taxon>
        <taxon>Negativicutes</taxon>
        <taxon>Selenomonadales</taxon>
        <taxon>Selenomonadaceae</taxon>
        <taxon>Pectinatus</taxon>
    </lineage>
</organism>
<dbReference type="SUPFAM" id="SSF54980">
    <property type="entry name" value="EF-G C-terminal domain-like"/>
    <property type="match status" value="1"/>
</dbReference>
<dbReference type="EMBL" id="JAUSUE010000011">
    <property type="protein sequence ID" value="MDQ0203996.1"/>
    <property type="molecule type" value="Genomic_DNA"/>
</dbReference>
<proteinExistence type="inferred from homology"/>
<sequence>MRRKGNAESMENQMLERYKTLKNTATVEYIINKSRFIVNAKRTENEQAAAAFIISIKKKYWDATHNCSAYIIGSKADQKKADDDGEPSGTAGHPMLDVLEKKKISDLTVVVSRYFGGIKLGAGGLIRAYGHGVSSVLAAAIIVERTPFEKVELEFAYTFMGRLENCLHKTDICVLQKDYADAVKFTVLIGIEESKQILDTINDLTAGSCIINNLGYVYYDVQLS</sequence>
<dbReference type="Pfam" id="PF09186">
    <property type="entry name" value="DUF1949"/>
    <property type="match status" value="1"/>
</dbReference>
<reference evidence="4 5" key="1">
    <citation type="submission" date="2023-07" db="EMBL/GenBank/DDBJ databases">
        <title>Genomic Encyclopedia of Type Strains, Phase IV (KMG-IV): sequencing the most valuable type-strain genomes for metagenomic binning, comparative biology and taxonomic classification.</title>
        <authorList>
            <person name="Goeker M."/>
        </authorList>
    </citation>
    <scope>NUCLEOTIDE SEQUENCE [LARGE SCALE GENOMIC DNA]</scope>
    <source>
        <strain evidence="4 5">DSM 16980</strain>
    </source>
</reference>
<protein>
    <submittedName>
        <fullName evidence="4">YigZ family protein</fullName>
    </submittedName>
</protein>
<feature type="domain" description="UPF0029" evidence="3">
    <location>
        <begin position="153"/>
        <end position="207"/>
    </location>
</feature>
<evidence type="ECO:0000259" key="3">
    <source>
        <dbReference type="Pfam" id="PF09186"/>
    </source>
</evidence>
<dbReference type="PANTHER" id="PTHR16301:SF20">
    <property type="entry name" value="IMPACT FAMILY MEMBER YIGZ"/>
    <property type="match status" value="1"/>
</dbReference>
<dbReference type="InterPro" id="IPR023582">
    <property type="entry name" value="Impact"/>
</dbReference>
<accession>A0ABT9Y8F8</accession>
<dbReference type="Gene3D" id="3.30.70.240">
    <property type="match status" value="1"/>
</dbReference>
<dbReference type="Proteomes" id="UP001239167">
    <property type="component" value="Unassembled WGS sequence"/>
</dbReference>